<name>A0A7I7MMW7_9MYCO</name>
<dbReference type="EMBL" id="AP022575">
    <property type="protein sequence ID" value="BBX73127.1"/>
    <property type="molecule type" value="Genomic_DNA"/>
</dbReference>
<dbReference type="AlphaFoldDB" id="A0A7I7MMW7"/>
<proteinExistence type="predicted"/>
<reference evidence="1 2" key="1">
    <citation type="journal article" date="2019" name="Emerg. Microbes Infect.">
        <title>Comprehensive subspecies identification of 175 nontuberculous mycobacteria species based on 7547 genomic profiles.</title>
        <authorList>
            <person name="Matsumoto Y."/>
            <person name="Kinjo T."/>
            <person name="Motooka D."/>
            <person name="Nabeya D."/>
            <person name="Jung N."/>
            <person name="Uechi K."/>
            <person name="Horii T."/>
            <person name="Iida T."/>
            <person name="Fujita J."/>
            <person name="Nakamura S."/>
        </authorList>
    </citation>
    <scope>NUCLEOTIDE SEQUENCE [LARGE SCALE GENOMIC DNA]</scope>
    <source>
        <strain evidence="1 2">JCM 14233</strain>
    </source>
</reference>
<dbReference type="Proteomes" id="UP000467236">
    <property type="component" value="Chromosome"/>
</dbReference>
<keyword evidence="2" id="KW-1185">Reference proteome</keyword>
<evidence type="ECO:0000313" key="2">
    <source>
        <dbReference type="Proteomes" id="UP000467236"/>
    </source>
</evidence>
<gene>
    <name evidence="1" type="ORF">MSHI_10330</name>
</gene>
<dbReference type="KEGG" id="mshj:MSHI_10330"/>
<evidence type="ECO:0000313" key="1">
    <source>
        <dbReference type="EMBL" id="BBX73127.1"/>
    </source>
</evidence>
<sequence>MPAAVLWIPGQRTGPLLFDAVATLDMSPLRAARRPHWPVGRRQPAAVRAQAPRLAETIAEALW</sequence>
<protein>
    <submittedName>
        <fullName evidence="1">Uncharacterized protein</fullName>
    </submittedName>
</protein>
<organism evidence="1 2">
    <name type="scientific">Mycobacterium shinjukuense</name>
    <dbReference type="NCBI Taxonomy" id="398694"/>
    <lineage>
        <taxon>Bacteria</taxon>
        <taxon>Bacillati</taxon>
        <taxon>Actinomycetota</taxon>
        <taxon>Actinomycetes</taxon>
        <taxon>Mycobacteriales</taxon>
        <taxon>Mycobacteriaceae</taxon>
        <taxon>Mycobacterium</taxon>
    </lineage>
</organism>
<accession>A0A7I7MMW7</accession>